<name>A0A926RWS8_9BACI</name>
<dbReference type="InterPro" id="IPR050558">
    <property type="entry name" value="PTS_Sugar-Specific_Components"/>
</dbReference>
<dbReference type="GO" id="GO:0008982">
    <property type="term" value="F:protein-N(PI)-phosphohistidine-sugar phosphotransferase activity"/>
    <property type="evidence" value="ECO:0007669"/>
    <property type="project" value="InterPro"/>
</dbReference>
<evidence type="ECO:0000256" key="5">
    <source>
        <dbReference type="ARBA" id="ARBA00022679"/>
    </source>
</evidence>
<evidence type="ECO:0000256" key="8">
    <source>
        <dbReference type="ARBA" id="ARBA00022777"/>
    </source>
</evidence>
<dbReference type="PROSITE" id="PS00371">
    <property type="entry name" value="PTS_EIIA_TYPE_1_HIS"/>
    <property type="match status" value="1"/>
</dbReference>
<dbReference type="PROSITE" id="PS51103">
    <property type="entry name" value="PTS_EIIC_TYPE_1"/>
    <property type="match status" value="1"/>
</dbReference>
<dbReference type="InterPro" id="IPR013013">
    <property type="entry name" value="PTS_EIIC_1"/>
</dbReference>
<dbReference type="GO" id="GO:0005886">
    <property type="term" value="C:plasma membrane"/>
    <property type="evidence" value="ECO:0007669"/>
    <property type="project" value="UniProtKB-SubCell"/>
</dbReference>
<gene>
    <name evidence="16" type="ORF">IC621_06540</name>
</gene>
<keyword evidence="3" id="KW-1003">Cell membrane</keyword>
<feature type="transmembrane region" description="Helical" evidence="12">
    <location>
        <begin position="146"/>
        <end position="165"/>
    </location>
</feature>
<feature type="transmembrane region" description="Helical" evidence="12">
    <location>
        <begin position="177"/>
        <end position="197"/>
    </location>
</feature>
<dbReference type="Proteomes" id="UP000626844">
    <property type="component" value="Unassembled WGS sequence"/>
</dbReference>
<feature type="transmembrane region" description="Helical" evidence="12">
    <location>
        <begin position="338"/>
        <end position="359"/>
    </location>
</feature>
<dbReference type="AlphaFoldDB" id="A0A926RWS8"/>
<feature type="transmembrane region" description="Helical" evidence="12">
    <location>
        <begin position="371"/>
        <end position="390"/>
    </location>
</feature>
<dbReference type="GO" id="GO:0090589">
    <property type="term" value="F:protein-phosphocysteine-trehalose phosphotransferase system transporter activity"/>
    <property type="evidence" value="ECO:0007669"/>
    <property type="project" value="TreeGrafter"/>
</dbReference>
<dbReference type="InterPro" id="IPR036878">
    <property type="entry name" value="Glu_permease_IIB"/>
</dbReference>
<evidence type="ECO:0000259" key="15">
    <source>
        <dbReference type="PROSITE" id="PS51103"/>
    </source>
</evidence>
<dbReference type="PANTHER" id="PTHR30175:SF1">
    <property type="entry name" value="PTS SYSTEM ARBUTIN-, CELLOBIOSE-, AND SALICIN-SPECIFIC EIIBC COMPONENT-RELATED"/>
    <property type="match status" value="1"/>
</dbReference>
<accession>A0A926RWS8</accession>
<evidence type="ECO:0000256" key="9">
    <source>
        <dbReference type="ARBA" id="ARBA00022989"/>
    </source>
</evidence>
<keyword evidence="17" id="KW-1185">Reference proteome</keyword>
<dbReference type="EMBL" id="JACXAI010000006">
    <property type="protein sequence ID" value="MBD1379880.1"/>
    <property type="molecule type" value="Genomic_DNA"/>
</dbReference>
<dbReference type="NCBIfam" id="TIGR00830">
    <property type="entry name" value="PTBA"/>
    <property type="match status" value="1"/>
</dbReference>
<feature type="transmembrane region" description="Helical" evidence="12">
    <location>
        <begin position="397"/>
        <end position="420"/>
    </location>
</feature>
<dbReference type="SUPFAM" id="SSF55604">
    <property type="entry name" value="Glucose permease domain IIB"/>
    <property type="match status" value="1"/>
</dbReference>
<evidence type="ECO:0000256" key="1">
    <source>
        <dbReference type="ARBA" id="ARBA00004651"/>
    </source>
</evidence>
<sequence length="644" mass="69005">MRYEKLGKEILELVGGKENVKSVIHCVTRLRFKLKDENKAHTEALKNMDGVVTVMKSGGQYQVVIGNHVPEVYKAVVAEGRFESAKPVTSNDYDSPEKNGLFNNLVDIISSIFSPVLALLAATGIIKGFNALFVHLEWLTRESGTYQLLTAIGDGFFFFLPIFLGYTASKKFGLNPFTGMAIGAALVHPSIAAIRAGEAVTTLFSGTALESPIQITFLGIPVILMNYASSVIPIILAVYVGVKVEKQLNKIIPSVIKSFAVPFFTLLIVVPLTFLMIGPVATWTGQLIGAGTLWVYETVPVIAGLILGGFWQVFVIFGFHWALGPIKINNIATMGSDAFLAMTFAATFAQTGAVLGVFLKTRNKKLKTLSVPALISGICGVTEPGIYGVTLPLKKPFIISCIASGVGGAIIAVLGARSYFYGPLGIFAFPAYINPSEGLNGEFWGMIIGITVALVLACVLTVLFGVKNTNDVAATETQEVNVNRETKKEEVLSPINGEVIDLTKVVDQVFSSEAMGKGVGIVPTKGRAVSPVNGVVTTLFKTKHAIGITSDKGAEILIHIGLDTVQLEGKHFTAYVQQGERVNAGDLLVEFDIEKIKEAGYDVTTPVIVTNSAIYTEITTTTQGNVGEKEPLLILDIHAKDNIA</sequence>
<feature type="transmembrane region" description="Helical" evidence="12">
    <location>
        <begin position="259"/>
        <end position="281"/>
    </location>
</feature>
<dbReference type="Pfam" id="PF00358">
    <property type="entry name" value="PTS_EIIA_1"/>
    <property type="match status" value="1"/>
</dbReference>
<dbReference type="Gene3D" id="2.70.70.10">
    <property type="entry name" value="Glucose Permease (Domain IIA)"/>
    <property type="match status" value="1"/>
</dbReference>
<evidence type="ECO:0000256" key="7">
    <source>
        <dbReference type="ARBA" id="ARBA00022692"/>
    </source>
</evidence>
<dbReference type="InterPro" id="IPR003352">
    <property type="entry name" value="PTS_EIIC"/>
</dbReference>
<dbReference type="InterPro" id="IPR001996">
    <property type="entry name" value="PTS_IIB_1"/>
</dbReference>
<keyword evidence="9 12" id="KW-1133">Transmembrane helix</keyword>
<feature type="transmembrane region" description="Helical" evidence="12">
    <location>
        <begin position="217"/>
        <end position="239"/>
    </location>
</feature>
<dbReference type="SUPFAM" id="SSF51261">
    <property type="entry name" value="Duplicated hybrid motif"/>
    <property type="match status" value="1"/>
</dbReference>
<dbReference type="Pfam" id="PF00367">
    <property type="entry name" value="PTS_EIIB"/>
    <property type="match status" value="1"/>
</dbReference>
<proteinExistence type="predicted"/>
<dbReference type="NCBIfam" id="TIGR01995">
    <property type="entry name" value="PTS-II-ABC-beta"/>
    <property type="match status" value="1"/>
</dbReference>
<dbReference type="GO" id="GO:0009401">
    <property type="term" value="P:phosphoenolpyruvate-dependent sugar phosphotransferase system"/>
    <property type="evidence" value="ECO:0007669"/>
    <property type="project" value="UniProtKB-KW"/>
</dbReference>
<feature type="domain" description="PTS EIIA type-1" evidence="13">
    <location>
        <begin position="507"/>
        <end position="611"/>
    </location>
</feature>
<keyword evidence="7 12" id="KW-0812">Transmembrane</keyword>
<dbReference type="Gene3D" id="3.30.1360.60">
    <property type="entry name" value="Glucose permease domain IIB"/>
    <property type="match status" value="1"/>
</dbReference>
<dbReference type="PANTHER" id="PTHR30175">
    <property type="entry name" value="PHOSPHOTRANSFERASE SYSTEM TRANSPORT PROTEIN"/>
    <property type="match status" value="1"/>
</dbReference>
<evidence type="ECO:0000259" key="14">
    <source>
        <dbReference type="PROSITE" id="PS51098"/>
    </source>
</evidence>
<evidence type="ECO:0000256" key="2">
    <source>
        <dbReference type="ARBA" id="ARBA00022448"/>
    </source>
</evidence>
<feature type="domain" description="PTS EIIC type-1" evidence="15">
    <location>
        <begin position="107"/>
        <end position="476"/>
    </location>
</feature>
<evidence type="ECO:0000256" key="6">
    <source>
        <dbReference type="ARBA" id="ARBA00022683"/>
    </source>
</evidence>
<protein>
    <submittedName>
        <fullName evidence="16">PTS glucose transporter subunit IIA</fullName>
    </submittedName>
</protein>
<feature type="transmembrane region" description="Helical" evidence="12">
    <location>
        <begin position="301"/>
        <end position="326"/>
    </location>
</feature>
<dbReference type="Pfam" id="PF02378">
    <property type="entry name" value="PTS_EIIC"/>
    <property type="match status" value="1"/>
</dbReference>
<dbReference type="CDD" id="cd00212">
    <property type="entry name" value="PTS_IIB_glc"/>
    <property type="match status" value="1"/>
</dbReference>
<keyword evidence="2" id="KW-0813">Transport</keyword>
<dbReference type="GO" id="GO:0015771">
    <property type="term" value="P:trehalose transport"/>
    <property type="evidence" value="ECO:0007669"/>
    <property type="project" value="TreeGrafter"/>
</dbReference>
<keyword evidence="6" id="KW-0598">Phosphotransferase system</keyword>
<dbReference type="CDD" id="cd00210">
    <property type="entry name" value="PTS_IIA_glc"/>
    <property type="match status" value="1"/>
</dbReference>
<feature type="active site" description="Phosphocysteine intermediate; for EIIB activity" evidence="11">
    <location>
        <position position="26"/>
    </location>
</feature>
<dbReference type="PROSITE" id="PS51093">
    <property type="entry name" value="PTS_EIIA_TYPE_1"/>
    <property type="match status" value="1"/>
</dbReference>
<evidence type="ECO:0000256" key="4">
    <source>
        <dbReference type="ARBA" id="ARBA00022597"/>
    </source>
</evidence>
<evidence type="ECO:0000259" key="13">
    <source>
        <dbReference type="PROSITE" id="PS51093"/>
    </source>
</evidence>
<dbReference type="PROSITE" id="PS51098">
    <property type="entry name" value="PTS_EIIB_TYPE_1"/>
    <property type="match status" value="1"/>
</dbReference>
<evidence type="ECO:0000313" key="16">
    <source>
        <dbReference type="EMBL" id="MBD1379880.1"/>
    </source>
</evidence>
<evidence type="ECO:0000256" key="11">
    <source>
        <dbReference type="PROSITE-ProRule" id="PRU00421"/>
    </source>
</evidence>
<dbReference type="RefSeq" id="WP_191156930.1">
    <property type="nucleotide sequence ID" value="NZ_JACXAI010000006.1"/>
</dbReference>
<dbReference type="InterPro" id="IPR011055">
    <property type="entry name" value="Dup_hybrid_motif"/>
</dbReference>
<dbReference type="InterPro" id="IPR011297">
    <property type="entry name" value="PTS_IIABC_b_glu"/>
</dbReference>
<dbReference type="InterPro" id="IPR018113">
    <property type="entry name" value="PTrfase_EIIB_Cys"/>
</dbReference>
<keyword evidence="10 12" id="KW-0472">Membrane</keyword>
<feature type="transmembrane region" description="Helical" evidence="12">
    <location>
        <begin position="105"/>
        <end position="126"/>
    </location>
</feature>
<comment type="subcellular location">
    <subcellularLocation>
        <location evidence="1">Cell membrane</location>
        <topology evidence="1">Multi-pass membrane protein</topology>
    </subcellularLocation>
</comment>
<keyword evidence="4 16" id="KW-0762">Sugar transport</keyword>
<reference evidence="16" key="1">
    <citation type="submission" date="2020-09" db="EMBL/GenBank/DDBJ databases">
        <title>A novel bacterium of genus Bacillus, isolated from South China Sea.</title>
        <authorList>
            <person name="Huang H."/>
            <person name="Mo K."/>
            <person name="Hu Y."/>
        </authorList>
    </citation>
    <scope>NUCLEOTIDE SEQUENCE</scope>
    <source>
        <strain evidence="16">IB182487</strain>
    </source>
</reference>
<dbReference type="InterPro" id="IPR001127">
    <property type="entry name" value="PTS_EIIA_1_perm"/>
</dbReference>
<evidence type="ECO:0000256" key="3">
    <source>
        <dbReference type="ARBA" id="ARBA00022475"/>
    </source>
</evidence>
<feature type="transmembrane region" description="Helical" evidence="12">
    <location>
        <begin position="443"/>
        <end position="466"/>
    </location>
</feature>
<evidence type="ECO:0000313" key="17">
    <source>
        <dbReference type="Proteomes" id="UP000626844"/>
    </source>
</evidence>
<comment type="caution">
    <text evidence="16">The sequence shown here is derived from an EMBL/GenBank/DDBJ whole genome shotgun (WGS) entry which is preliminary data.</text>
</comment>
<organism evidence="16 17">
    <name type="scientific">Metabacillus arenae</name>
    <dbReference type="NCBI Taxonomy" id="2771434"/>
    <lineage>
        <taxon>Bacteria</taxon>
        <taxon>Bacillati</taxon>
        <taxon>Bacillota</taxon>
        <taxon>Bacilli</taxon>
        <taxon>Bacillales</taxon>
        <taxon>Bacillaceae</taxon>
        <taxon>Metabacillus</taxon>
    </lineage>
</organism>
<feature type="domain" description="PTS EIIB type-1" evidence="14">
    <location>
        <begin position="4"/>
        <end position="86"/>
    </location>
</feature>
<evidence type="ECO:0000256" key="12">
    <source>
        <dbReference type="SAM" id="Phobius"/>
    </source>
</evidence>
<dbReference type="PROSITE" id="PS01035">
    <property type="entry name" value="PTS_EIIB_TYPE_1_CYS"/>
    <property type="match status" value="1"/>
</dbReference>
<evidence type="ECO:0000256" key="10">
    <source>
        <dbReference type="ARBA" id="ARBA00023136"/>
    </source>
</evidence>
<keyword evidence="5" id="KW-0808">Transferase</keyword>
<dbReference type="FunFam" id="3.30.1360.60:FF:000001">
    <property type="entry name" value="PTS system glucose-specific IIBC component PtsG"/>
    <property type="match status" value="1"/>
</dbReference>
<keyword evidence="8" id="KW-0418">Kinase</keyword>
<dbReference type="FunFam" id="2.70.70.10:FF:000001">
    <property type="entry name" value="PTS system glucose-specific IIA component"/>
    <property type="match status" value="1"/>
</dbReference>
<dbReference type="GO" id="GO:0016301">
    <property type="term" value="F:kinase activity"/>
    <property type="evidence" value="ECO:0007669"/>
    <property type="project" value="UniProtKB-KW"/>
</dbReference>